<dbReference type="InterPro" id="IPR015943">
    <property type="entry name" value="WD40/YVTN_repeat-like_dom_sf"/>
</dbReference>
<proteinExistence type="predicted"/>
<dbReference type="SMART" id="SM00320">
    <property type="entry name" value="WD40"/>
    <property type="match status" value="4"/>
</dbReference>
<dbReference type="InParanoid" id="A0A077ZYS2"/>
<dbReference type="InterPro" id="IPR036322">
    <property type="entry name" value="WD40_repeat_dom_sf"/>
</dbReference>
<dbReference type="GO" id="GO:0005656">
    <property type="term" value="C:nuclear pre-replicative complex"/>
    <property type="evidence" value="ECO:0007669"/>
    <property type="project" value="TreeGrafter"/>
</dbReference>
<evidence type="ECO:0000313" key="4">
    <source>
        <dbReference type="EMBL" id="CDW75055.1"/>
    </source>
</evidence>
<dbReference type="GO" id="GO:0120330">
    <property type="term" value="C:rixosome complex"/>
    <property type="evidence" value="ECO:0007669"/>
    <property type="project" value="TreeGrafter"/>
</dbReference>
<dbReference type="Gene3D" id="2.130.10.10">
    <property type="entry name" value="YVTN repeat-like/Quinoprotein amine dehydrogenase"/>
    <property type="match status" value="1"/>
</dbReference>
<dbReference type="GO" id="GO:0006364">
    <property type="term" value="P:rRNA processing"/>
    <property type="evidence" value="ECO:0007669"/>
    <property type="project" value="TreeGrafter"/>
</dbReference>
<dbReference type="PANTHER" id="PTHR18763">
    <property type="entry name" value="WD-REPEAT PROTEIN 18"/>
    <property type="match status" value="1"/>
</dbReference>
<evidence type="ECO:0000313" key="5">
    <source>
        <dbReference type="Proteomes" id="UP000039865"/>
    </source>
</evidence>
<dbReference type="PROSITE" id="PS50294">
    <property type="entry name" value="WD_REPEATS_REGION"/>
    <property type="match status" value="2"/>
</dbReference>
<reference evidence="4 5" key="1">
    <citation type="submission" date="2014-06" db="EMBL/GenBank/DDBJ databases">
        <authorList>
            <person name="Swart Estienne"/>
        </authorList>
    </citation>
    <scope>NUCLEOTIDE SEQUENCE [LARGE SCALE GENOMIC DNA]</scope>
    <source>
        <strain evidence="4 5">130c</strain>
    </source>
</reference>
<accession>A0A077ZYS2</accession>
<dbReference type="InterPro" id="IPR045227">
    <property type="entry name" value="WDR18/Ipi3/RID3"/>
</dbReference>
<keyword evidence="2" id="KW-0677">Repeat</keyword>
<dbReference type="Pfam" id="PF00400">
    <property type="entry name" value="WD40"/>
    <property type="match status" value="3"/>
</dbReference>
<feature type="repeat" description="WD" evidence="3">
    <location>
        <begin position="292"/>
        <end position="333"/>
    </location>
</feature>
<dbReference type="EMBL" id="CCKQ01003917">
    <property type="protein sequence ID" value="CDW75055.1"/>
    <property type="molecule type" value="Genomic_DNA"/>
</dbReference>
<dbReference type="PROSITE" id="PS50082">
    <property type="entry name" value="WD_REPEATS_2"/>
    <property type="match status" value="2"/>
</dbReference>
<keyword evidence="5" id="KW-1185">Reference proteome</keyword>
<organism evidence="4 5">
    <name type="scientific">Stylonychia lemnae</name>
    <name type="common">Ciliate</name>
    <dbReference type="NCBI Taxonomy" id="5949"/>
    <lineage>
        <taxon>Eukaryota</taxon>
        <taxon>Sar</taxon>
        <taxon>Alveolata</taxon>
        <taxon>Ciliophora</taxon>
        <taxon>Intramacronucleata</taxon>
        <taxon>Spirotrichea</taxon>
        <taxon>Stichotrichia</taxon>
        <taxon>Sporadotrichida</taxon>
        <taxon>Oxytrichidae</taxon>
        <taxon>Stylonychinae</taxon>
        <taxon>Stylonychia</taxon>
    </lineage>
</organism>
<gene>
    <name evidence="4" type="primary">Contig18233.g19372</name>
    <name evidence="4" type="ORF">STYLEM_4041</name>
</gene>
<dbReference type="InterPro" id="IPR001680">
    <property type="entry name" value="WD40_rpt"/>
</dbReference>
<evidence type="ECO:0000256" key="3">
    <source>
        <dbReference type="PROSITE-ProRule" id="PRU00221"/>
    </source>
</evidence>
<dbReference type="Proteomes" id="UP000039865">
    <property type="component" value="Unassembled WGS sequence"/>
</dbReference>
<dbReference type="AlphaFoldDB" id="A0A077ZYS2"/>
<protein>
    <submittedName>
        <fullName evidence="4">Wd domaincontaining protein</fullName>
    </submittedName>
</protein>
<dbReference type="PANTHER" id="PTHR18763:SF0">
    <property type="entry name" value="WD REPEAT-CONTAINING PROTEIN 18"/>
    <property type="match status" value="1"/>
</dbReference>
<evidence type="ECO:0000256" key="2">
    <source>
        <dbReference type="ARBA" id="ARBA00022737"/>
    </source>
</evidence>
<sequence length="587" mass="66953">MKQQQASAVIEDKAKRFQETLIKFSDLLIASTSSQHEEINFWEPKTLAPYEPLTDKKFYAAANTLCVNSGNYVLSSHTNKTTINVWRWDKKEPFLRFPLKEELSVLKQSQAFSGSICIGGSKTGRIYLWQIQTGQLIGELEAHYMGISDLEASTGGDMLITGGKDGKVKVWIMEKLFSSMIDQNTLMNLQNNQNQNNQCIVEFGDHTSEVTQVAFSLNNPMRCFSCSIDKLFKVYDISAKCVIKNIQLQSPIHKFVVDSIESYVYLACENQNIYCYSMELSQSDLKSKHKKTLQHKKKVTALCLTFDGQYLVSGDQSGLIYIWNIASADFHQIQSNVASPRNGAMANGGSSILNQKSELIGVGSQLLQTFELHRDKGAITNLQCIYRPLSLYGLTANMKAYEPVEIKSFQNHIEQQDEMDYLIRSSQRIFKPDATNLVKNQALDKLKNIKSDKNANEGGEDFIGVPDQNKEVSQGDLDGSSSLGNQMMFKLNQDLIYKIINNNNYQIQYNHYNKMRASFYLNYVSGLMRKNLRGIMRYSGEYNILIFTFGLIYFDHYLENKIRRDLQRLITLKRQVERLKEEAPPSL</sequence>
<feature type="repeat" description="WD" evidence="3">
    <location>
        <begin position="140"/>
        <end position="171"/>
    </location>
</feature>
<keyword evidence="1 3" id="KW-0853">WD repeat</keyword>
<dbReference type="SUPFAM" id="SSF50978">
    <property type="entry name" value="WD40 repeat-like"/>
    <property type="match status" value="1"/>
</dbReference>
<evidence type="ECO:0000256" key="1">
    <source>
        <dbReference type="ARBA" id="ARBA00022574"/>
    </source>
</evidence>
<dbReference type="OrthoDB" id="6252103at2759"/>
<name>A0A077ZYS2_STYLE</name>
<dbReference type="GO" id="GO:0006261">
    <property type="term" value="P:DNA-templated DNA replication"/>
    <property type="evidence" value="ECO:0007669"/>
    <property type="project" value="TreeGrafter"/>
</dbReference>